<keyword evidence="6" id="KW-1185">Reference proteome</keyword>
<dbReference type="InterPro" id="IPR002110">
    <property type="entry name" value="Ankyrin_rpt"/>
</dbReference>
<dbReference type="PANTHER" id="PTHR24201:SF15">
    <property type="entry name" value="ANKYRIN REPEAT DOMAIN-CONTAINING PROTEIN 66"/>
    <property type="match status" value="1"/>
</dbReference>
<dbReference type="Proteomes" id="UP000256970">
    <property type="component" value="Unassembled WGS sequence"/>
</dbReference>
<protein>
    <submittedName>
        <fullName evidence="5">Uncharacterized protein</fullName>
    </submittedName>
</protein>
<feature type="region of interest" description="Disordered" evidence="4">
    <location>
        <begin position="1"/>
        <end position="23"/>
    </location>
</feature>
<keyword evidence="1" id="KW-0677">Repeat</keyword>
<keyword evidence="2 3" id="KW-0040">ANK repeat</keyword>
<proteinExistence type="predicted"/>
<dbReference type="AlphaFoldDB" id="A0A383VMS7"/>
<dbReference type="STRING" id="3088.A0A383VMS7"/>
<accession>A0A383VMS7</accession>
<dbReference type="PANTHER" id="PTHR24201">
    <property type="entry name" value="ANK_REP_REGION DOMAIN-CONTAINING PROTEIN"/>
    <property type="match status" value="1"/>
</dbReference>
<dbReference type="PROSITE" id="PS50088">
    <property type="entry name" value="ANK_REPEAT"/>
    <property type="match status" value="3"/>
</dbReference>
<evidence type="ECO:0000313" key="5">
    <source>
        <dbReference type="EMBL" id="SZX66828.1"/>
    </source>
</evidence>
<dbReference type="InterPro" id="IPR036770">
    <property type="entry name" value="Ankyrin_rpt-contain_sf"/>
</dbReference>
<dbReference type="Gene3D" id="1.25.40.20">
    <property type="entry name" value="Ankyrin repeat-containing domain"/>
    <property type="match status" value="2"/>
</dbReference>
<evidence type="ECO:0000313" key="6">
    <source>
        <dbReference type="Proteomes" id="UP000256970"/>
    </source>
</evidence>
<organism evidence="5 6">
    <name type="scientific">Tetradesmus obliquus</name>
    <name type="common">Green alga</name>
    <name type="synonym">Acutodesmus obliquus</name>
    <dbReference type="NCBI Taxonomy" id="3088"/>
    <lineage>
        <taxon>Eukaryota</taxon>
        <taxon>Viridiplantae</taxon>
        <taxon>Chlorophyta</taxon>
        <taxon>core chlorophytes</taxon>
        <taxon>Chlorophyceae</taxon>
        <taxon>CS clade</taxon>
        <taxon>Sphaeropleales</taxon>
        <taxon>Scenedesmaceae</taxon>
        <taxon>Tetradesmus</taxon>
    </lineage>
</organism>
<evidence type="ECO:0000256" key="4">
    <source>
        <dbReference type="SAM" id="MobiDB-lite"/>
    </source>
</evidence>
<feature type="repeat" description="ANK" evidence="3">
    <location>
        <begin position="234"/>
        <end position="266"/>
    </location>
</feature>
<feature type="repeat" description="ANK" evidence="3">
    <location>
        <begin position="168"/>
        <end position="200"/>
    </location>
</feature>
<dbReference type="InterPro" id="IPR050776">
    <property type="entry name" value="Ank_Repeat/CDKN_Inhibitor"/>
</dbReference>
<dbReference type="PROSITE" id="PS50297">
    <property type="entry name" value="ANK_REP_REGION"/>
    <property type="match status" value="3"/>
</dbReference>
<dbReference type="Pfam" id="PF12796">
    <property type="entry name" value="Ank_2"/>
    <property type="match status" value="1"/>
</dbReference>
<gene>
    <name evidence="5" type="ORF">BQ4739_LOCUS7266</name>
</gene>
<name>A0A383VMS7_TETOB</name>
<evidence type="ECO:0000256" key="3">
    <source>
        <dbReference type="PROSITE-ProRule" id="PRU00023"/>
    </source>
</evidence>
<evidence type="ECO:0000256" key="2">
    <source>
        <dbReference type="ARBA" id="ARBA00023043"/>
    </source>
</evidence>
<dbReference type="EMBL" id="FNXT01000752">
    <property type="protein sequence ID" value="SZX66828.1"/>
    <property type="molecule type" value="Genomic_DNA"/>
</dbReference>
<evidence type="ECO:0000256" key="1">
    <source>
        <dbReference type="ARBA" id="ARBA00022737"/>
    </source>
</evidence>
<reference evidence="5 6" key="1">
    <citation type="submission" date="2016-10" db="EMBL/GenBank/DDBJ databases">
        <authorList>
            <person name="Cai Z."/>
        </authorList>
    </citation>
    <scope>NUCLEOTIDE SEQUENCE [LARGE SCALE GENOMIC DNA]</scope>
</reference>
<feature type="repeat" description="ANK" evidence="3">
    <location>
        <begin position="201"/>
        <end position="233"/>
    </location>
</feature>
<sequence length="304" mass="31785">MAPTQPTLPKKKTQAKKAAPTGKELPIAFAQHITLEDGTQVPVKIPPGMPAEQAQGIIAYLSANPEAAKAAWAQAQSLLATPGLANAFVNMQSQADPSRSAALYEALKDDDELAPVFEDVKANGPAALQKYWEDTELMGKISAKLRGMKLAPAQAAGAAKPSKQPASADMSSLHEAAKWGDVEAGRRLLEGGADVNGLNERGISALGVAVGFNRVPFVELLLDAGADLALRDGQGNTVLHYAAGYGRLALVRLLLERGAELGAANGKQQTPADVARLNGEKEIAAFLQQQAGGEEAEQKPQEAS</sequence>
<dbReference type="SUPFAM" id="SSF48403">
    <property type="entry name" value="Ankyrin repeat"/>
    <property type="match status" value="1"/>
</dbReference>
<dbReference type="SMART" id="SM00248">
    <property type="entry name" value="ANK"/>
    <property type="match status" value="3"/>
</dbReference>